<evidence type="ECO:0000256" key="4">
    <source>
        <dbReference type="ARBA" id="ARBA00022771"/>
    </source>
</evidence>
<dbReference type="InterPro" id="IPR036236">
    <property type="entry name" value="Znf_C2H2_sf"/>
</dbReference>
<evidence type="ECO:0008006" key="13">
    <source>
        <dbReference type="Google" id="ProtNLM"/>
    </source>
</evidence>
<feature type="compositionally biased region" description="Low complexity" evidence="8">
    <location>
        <begin position="571"/>
        <end position="584"/>
    </location>
</feature>
<feature type="region of interest" description="Disordered" evidence="8">
    <location>
        <begin position="1464"/>
        <end position="1584"/>
    </location>
</feature>
<dbReference type="PROSITE" id="PS50016">
    <property type="entry name" value="ZF_PHD_2"/>
    <property type="match status" value="1"/>
</dbReference>
<dbReference type="InterPro" id="IPR001965">
    <property type="entry name" value="Znf_PHD"/>
</dbReference>
<dbReference type="Proteomes" id="UP000075884">
    <property type="component" value="Unassembled WGS sequence"/>
</dbReference>
<keyword evidence="2" id="KW-0479">Metal-binding</keyword>
<feature type="compositionally biased region" description="Basic and acidic residues" evidence="8">
    <location>
        <begin position="1542"/>
        <end position="1561"/>
    </location>
</feature>
<feature type="compositionally biased region" description="Polar residues" evidence="8">
    <location>
        <begin position="138"/>
        <end position="152"/>
    </location>
</feature>
<dbReference type="InterPro" id="IPR019786">
    <property type="entry name" value="Zinc_finger_PHD-type_CS"/>
</dbReference>
<dbReference type="Gene3D" id="3.30.40.10">
    <property type="entry name" value="Zinc/RING finger domain, C3HC4 (zinc finger)"/>
    <property type="match status" value="1"/>
</dbReference>
<dbReference type="InterPro" id="IPR013087">
    <property type="entry name" value="Znf_C2H2_type"/>
</dbReference>
<dbReference type="InterPro" id="IPR011011">
    <property type="entry name" value="Znf_FYVE_PHD"/>
</dbReference>
<dbReference type="CDD" id="cd15505">
    <property type="entry name" value="PHD_ING"/>
    <property type="match status" value="1"/>
</dbReference>
<evidence type="ECO:0000256" key="1">
    <source>
        <dbReference type="ARBA" id="ARBA00004123"/>
    </source>
</evidence>
<dbReference type="PANTHER" id="PTHR24394">
    <property type="entry name" value="ZINC FINGER PROTEIN"/>
    <property type="match status" value="1"/>
</dbReference>
<keyword evidence="3" id="KW-0677">Repeat</keyword>
<feature type="compositionally biased region" description="Low complexity" evidence="8">
    <location>
        <begin position="643"/>
        <end position="670"/>
    </location>
</feature>
<evidence type="ECO:0000313" key="12">
    <source>
        <dbReference type="Proteomes" id="UP000075884"/>
    </source>
</evidence>
<feature type="compositionally biased region" description="Basic and acidic residues" evidence="8">
    <location>
        <begin position="2451"/>
        <end position="2465"/>
    </location>
</feature>
<comment type="subcellular location">
    <subcellularLocation>
        <location evidence="1">Nucleus</location>
    </subcellularLocation>
</comment>
<feature type="compositionally biased region" description="Acidic residues" evidence="8">
    <location>
        <begin position="556"/>
        <end position="566"/>
    </location>
</feature>
<feature type="domain" description="C2H2-type" evidence="10">
    <location>
        <begin position="1968"/>
        <end position="1995"/>
    </location>
</feature>
<feature type="compositionally biased region" description="Basic and acidic residues" evidence="8">
    <location>
        <begin position="2046"/>
        <end position="2080"/>
    </location>
</feature>
<dbReference type="STRING" id="7168.A0A1Y9H287"/>
<evidence type="ECO:0000256" key="3">
    <source>
        <dbReference type="ARBA" id="ARBA00022737"/>
    </source>
</evidence>
<feature type="compositionally biased region" description="Polar residues" evidence="8">
    <location>
        <begin position="2716"/>
        <end position="2727"/>
    </location>
</feature>
<dbReference type="PROSITE" id="PS01359">
    <property type="entry name" value="ZF_PHD_1"/>
    <property type="match status" value="1"/>
</dbReference>
<feature type="region of interest" description="Disordered" evidence="8">
    <location>
        <begin position="2029"/>
        <end position="2245"/>
    </location>
</feature>
<feature type="compositionally biased region" description="Polar residues" evidence="8">
    <location>
        <begin position="252"/>
        <end position="303"/>
    </location>
</feature>
<feature type="compositionally biased region" description="Basic residues" evidence="8">
    <location>
        <begin position="2587"/>
        <end position="2604"/>
    </location>
</feature>
<dbReference type="GO" id="GO:0000981">
    <property type="term" value="F:DNA-binding transcription factor activity, RNA polymerase II-specific"/>
    <property type="evidence" value="ECO:0007669"/>
    <property type="project" value="TreeGrafter"/>
</dbReference>
<feature type="region of interest" description="Disordered" evidence="8">
    <location>
        <begin position="550"/>
        <end position="801"/>
    </location>
</feature>
<dbReference type="EnsemblMetazoa" id="ADIR015769-RA">
    <property type="protein sequence ID" value="ADIR015769-PA"/>
    <property type="gene ID" value="ADIR015769"/>
</dbReference>
<feature type="region of interest" description="Disordered" evidence="8">
    <location>
        <begin position="911"/>
        <end position="930"/>
    </location>
</feature>
<feature type="region of interest" description="Disordered" evidence="8">
    <location>
        <begin position="1619"/>
        <end position="1643"/>
    </location>
</feature>
<feature type="compositionally biased region" description="Basic and acidic residues" evidence="8">
    <location>
        <begin position="1518"/>
        <end position="1531"/>
    </location>
</feature>
<feature type="compositionally biased region" description="Low complexity" evidence="8">
    <location>
        <begin position="950"/>
        <end position="962"/>
    </location>
</feature>
<feature type="region of interest" description="Disordered" evidence="8">
    <location>
        <begin position="3053"/>
        <end position="3104"/>
    </location>
</feature>
<feature type="compositionally biased region" description="Acidic residues" evidence="8">
    <location>
        <begin position="745"/>
        <end position="754"/>
    </location>
</feature>
<keyword evidence="12" id="KW-1185">Reference proteome</keyword>
<name>A0A1Y9H287_9DIPT</name>
<feature type="region of interest" description="Disordered" evidence="8">
    <location>
        <begin position="1017"/>
        <end position="1115"/>
    </location>
</feature>
<accession>A0A1Y9H287</accession>
<feature type="compositionally biased region" description="Acidic residues" evidence="8">
    <location>
        <begin position="2505"/>
        <end position="2517"/>
    </location>
</feature>
<feature type="region of interest" description="Disordered" evidence="8">
    <location>
        <begin position="2368"/>
        <end position="2614"/>
    </location>
</feature>
<evidence type="ECO:0000256" key="7">
    <source>
        <dbReference type="PROSITE-ProRule" id="PRU00042"/>
    </source>
</evidence>
<dbReference type="GO" id="GO:0005634">
    <property type="term" value="C:nucleus"/>
    <property type="evidence" value="ECO:0007669"/>
    <property type="project" value="UniProtKB-SubCell"/>
</dbReference>
<reference evidence="11" key="2">
    <citation type="submission" date="2020-05" db="UniProtKB">
        <authorList>
            <consortium name="EnsemblMetazoa"/>
        </authorList>
    </citation>
    <scope>IDENTIFICATION</scope>
    <source>
        <strain evidence="11">WRAIR2</strain>
    </source>
</reference>
<dbReference type="PANTHER" id="PTHR24394:SF29">
    <property type="entry name" value="MYONEURIN"/>
    <property type="match status" value="1"/>
</dbReference>
<dbReference type="SMART" id="SM00249">
    <property type="entry name" value="PHD"/>
    <property type="match status" value="1"/>
</dbReference>
<feature type="domain" description="C2H2-type" evidence="10">
    <location>
        <begin position="1996"/>
        <end position="2025"/>
    </location>
</feature>
<feature type="compositionally biased region" description="Low complexity" evidence="8">
    <location>
        <begin position="2418"/>
        <end position="2445"/>
    </location>
</feature>
<feature type="compositionally biased region" description="Polar residues" evidence="8">
    <location>
        <begin position="78"/>
        <end position="92"/>
    </location>
</feature>
<feature type="region of interest" description="Disordered" evidence="8">
    <location>
        <begin position="1299"/>
        <end position="1323"/>
    </location>
</feature>
<dbReference type="PROSITE" id="PS00028">
    <property type="entry name" value="ZINC_FINGER_C2H2_1"/>
    <property type="match status" value="3"/>
</dbReference>
<dbReference type="GO" id="GO:0008270">
    <property type="term" value="F:zinc ion binding"/>
    <property type="evidence" value="ECO:0007669"/>
    <property type="project" value="UniProtKB-KW"/>
</dbReference>
<feature type="region of interest" description="Disordered" evidence="8">
    <location>
        <begin position="486"/>
        <end position="516"/>
    </location>
</feature>
<evidence type="ECO:0000259" key="9">
    <source>
        <dbReference type="PROSITE" id="PS50016"/>
    </source>
</evidence>
<sequence length="3104" mass="338558">MDDEHGSTAAATFTSADRITTPENSKNPDCIAKPEATSNSPASTTPVDSSNTAEMETALESPRRVQEEENTATETATPDTPVSPTAEENFNANLAKPSFAEGCETREVSHNTHQQQEVDTSSGKEIERADINGIYGEQTGQGQSVEPNATKQDQSEIAVDGQSMELPFPQSTERVDAEQTESEGVVIEANDFGASGISPASDIDTDATGRSGTIPSPTNQSALSPAQEEEKSCVETPGEQNDTVGAAHATPSAANSDPVTSSPANISQATNNISHESSEEAVNTNGAESTGNSAPDSTTTNDDMQQDAPESEPTFISNTLPDSESGSREHRSSSDAFEHTDDVGEVADAADYSNHGNEASTLQRVASEEMNVETDRAPSPLEELPVTEEKTENLPNAGERRRSWCNENVYSVASEQLTNPGKGAPEIQVNGASSTMLAEQEEEMRDDGDCAAIIEFSSSGGNDGEQKDKPIETLCRDVRRSPLFAATTNTLKRRASDTPLEEEQDGQRRRRMSAGEILCKQRKLSETSNSQAEAVVGDSGLDCMVEHRPPCYEQEGMQDEQDEMEQEESHLNSSIDSGKSSLSLKVADEQVELARPMTPRVPKELEQSRLVVEEVEREKEKKREREKQQKLHDEDMDERGGNSSSSSSSSSSSDSSSSSSSSSSCSSESDSSGDEAEGDAAPYPAQQSITTTGPPLLLPNQHDSHNPIPDRQQTPPIRAPAPAIAPGSDQGDTSEESSRDSAAMEVDESADSDDGSNRGEDEAKITRSEGLKLSISLKRSSSAVATPPPALPPLPQQPQPVDFSNFLKKGGLLLNESKELIKIDYNQVPMTNYSQQQQQQQQVARTSLGVEGTAPLLWSPLQNKHILPPQQQQQMEIRPAVVPPAAPWSNVASLSGGGNILKNTLISNHLGGNNSTVPQPTHDESSDTMDEDNRLVIAEKQQRRYRKKPANAASHHPAAPTALNSTYHQQQQQEQQAFHDLPHNSAMFGALGPASYLQQELPFTFQHFLDASAKPSAIAQPKGNGAKTSNSRRQLAAAERRKRNQTKAGVAGDALQEYQQGKAQKSAPTMHHHQPQTLLPLPSDNAAGLRVQSSNTRAPKPTSQPPASAPTGEKKKDKKKVFLCSPCGTHYENWNLFLHMREVHRKHICLYCLGIFPSAERLVSHLGTKHGVLKKHHVSLEEYVQGQQEQQLQQQQQQDERPFYLMCSRCEHMFEAGGGSLHEKEQQIRAHDCADYLERCVNCGQLKQAKHRCEGGSGANGAGTTLGEGKKKIAAKKTGLNGAQVNGGNAGVMDEVLQTGGGKASASRKRRQQQQKQQQQQQHLIGGSILESQLLKGVSEQASLPPPLPGYVPNLHPALGHNVETAIAPFLPQEVYRHGAMLTHPGMNGDLPHYTQHAEPYQQQEFVPSIPTPTPPSCEPIVADIIPTVVQQQPSEPDAAPLPPPPVTPLVPKLKVKIPIQYLTPMESEESSTESDEEEEDYDCAAAEEGEEEEDEEEEEEEEICVRNEKQSPQSETNARENEVTTLRSEEPPVETIPVQREPVEERQEETLAEYKPKPDDASVAVDTSLPPPADDTAQQEPIPMDIDESLMIERRRDVPGVVSDVSVSPMMAITLPPAAESKAAGETPPKPAESTKVEENTQPPVEEVAMEQAEDDAATTLTTTEEIGEGETPVPAADGQLVVADSDAQLFTLSLDEPLDRIPIRQLMRVCLRATVPYCLYCNHARRIAVRGDQLARHLIAMHRFQATVNSITGEELLPDTLLQHFRGALDELEAEQAYLNVETFDNSWTVEERRAIQFVKQFECFQCRFVTTVHKELYLHNRKMHQKSVLLCLMCRGSFFSYSELLCHLCPGVPNQTSALDHTFRCCVCNVDGIPSAFRLMVHLRKRHRACDVCLEECADQSRLSNHVWKHKLHHLCYRCGIGYRNKADILKHLFWKHGTEGVLCKRCLQKKWPHVYHFCVPPAQFVCEVCQATFNRSVALKVHRRLHSEEERYPCAEDGCEKRFISRKLLLKHVARHEREKVVTEEVVPDDVDVGGGGDGGESEAKESLGEAMETEARPEEAFNVDEVKPEPRKDEGEGGGEDVGKCSELLPTDASAQTNDLLEEETGVAIKTENTEKAPGNNHAQSNEGSLEDNKEPSSAQATKAEEPAKEAVTTEQGSAPEPTPPDAPPTPVKRSKKKRKAKDDNKSLVDLMNLPALNLSESDSSDDSDNENSNASSSRRYAEVTEPMEPPVEAGVVPLELSQADVDGAVQNAENKEQQVTLPAGDAPLQQQPAEETDLITSIDPIASIWNNFKRYQATNRTTASRRPSADEEQRQEDELVERMLRSTILHVSQSDHDYCLMYKPILSEAELEAELQQSQQSLLMQQQQQESLLVKAERGSAGDGDGPNPTNAGKMKRAARHQSSDSEDSSDSDSSCECGSNCSCSSSSSNSSSSSSGDSDSSDTEESKKRRHPSADKGEAMVPDDDAAVDLKQEKEEELPPLPPPEPVDPDSVIVDSDLYTDESETDEEFYDEHPQRLANQLLAEKRRQLLAQTHNSGRHSAGSHGAAGGMMMNYGMVENSRPSTPSLPPEEEQVQELQSRKKLKLKKRSKRERRNSKRSSMVEQQQQDVAVMPAVAATPGLGIEPTMDIAAAAASFNAYHWPAAEQHPMMGASYDPSHAPVAVDTSIVTPMDAMSSVPPLYLHPIASGVQQQHQPLPQQLENVGCSTQITTPRLSNSSESDAPLKRSQRSRKPNKFYGYTSDDESAAASLPLPAGIPLSTNPEKSILSLMKPTPPPNLVWSKEDLPSPPSKTSKSGAGGGAQRRSIDHLTPVTSRRNSGVGMSLDEQQQQQPLPPPVAFMERLQTRLLPTPELVSTPVAASQLHHPPLPKLRLSLGKKLARQGSLTPQGGVKKPTPSRRRKPTPKTPKTPKSAPPMMLPMATTVSTPGPLSAPLVPPPATATLVPPVEAQRPKIPPIGSFPSIQTDLFRPAQIRVPAGWRAPKEGESVYCYCRAPYDEVSEMIACDGGNCRIEWFHFECVGIIMPPKGKWYCPDCKLNQVALDDGGDDQVEGATPLSSAPAASSSTFNANGGFLAQQQQQQQQHPSSAAFSHWGQQS</sequence>
<feature type="compositionally biased region" description="Low complexity" evidence="8">
    <location>
        <begin position="771"/>
        <end position="782"/>
    </location>
</feature>
<feature type="compositionally biased region" description="Basic and acidic residues" evidence="8">
    <location>
        <begin position="325"/>
        <end position="342"/>
    </location>
</feature>
<evidence type="ECO:0000256" key="6">
    <source>
        <dbReference type="ARBA" id="ARBA00023242"/>
    </source>
</evidence>
<feature type="compositionally biased region" description="Low complexity" evidence="8">
    <location>
        <begin position="2368"/>
        <end position="2379"/>
    </location>
</feature>
<protein>
    <recommendedName>
        <fullName evidence="13">C2H2-type domain-containing protein</fullName>
    </recommendedName>
</protein>
<dbReference type="PROSITE" id="PS50157">
    <property type="entry name" value="ZINC_FINGER_C2H2_2"/>
    <property type="match status" value="2"/>
</dbReference>
<feature type="compositionally biased region" description="Acidic residues" evidence="8">
    <location>
        <begin position="1467"/>
        <end position="1503"/>
    </location>
</feature>
<dbReference type="Gene3D" id="3.30.160.60">
    <property type="entry name" value="Classic Zinc Finger"/>
    <property type="match status" value="2"/>
</dbReference>
<evidence type="ECO:0000259" key="10">
    <source>
        <dbReference type="PROSITE" id="PS50157"/>
    </source>
</evidence>
<feature type="compositionally biased region" description="Polar residues" evidence="8">
    <location>
        <begin position="111"/>
        <end position="121"/>
    </location>
</feature>
<dbReference type="InterPro" id="IPR019787">
    <property type="entry name" value="Znf_PHD-finger"/>
</dbReference>
<reference evidence="12" key="1">
    <citation type="submission" date="2013-03" db="EMBL/GenBank/DDBJ databases">
        <title>The Genome Sequence of Anopheles dirus WRAIR2.</title>
        <authorList>
            <consortium name="The Broad Institute Genomics Platform"/>
            <person name="Neafsey D.E."/>
            <person name="Walton C."/>
            <person name="Walker B."/>
            <person name="Young S.K."/>
            <person name="Zeng Q."/>
            <person name="Gargeya S."/>
            <person name="Fitzgerald M."/>
            <person name="Haas B."/>
            <person name="Abouelleil A."/>
            <person name="Allen A.W."/>
            <person name="Alvarado L."/>
            <person name="Arachchi H.M."/>
            <person name="Berlin A.M."/>
            <person name="Chapman S.B."/>
            <person name="Gainer-Dewar J."/>
            <person name="Goldberg J."/>
            <person name="Griggs A."/>
            <person name="Gujja S."/>
            <person name="Hansen M."/>
            <person name="Howarth C."/>
            <person name="Imamovic A."/>
            <person name="Ireland A."/>
            <person name="Larimer J."/>
            <person name="McCowan C."/>
            <person name="Murphy C."/>
            <person name="Pearson M."/>
            <person name="Poon T.W."/>
            <person name="Priest M."/>
            <person name="Roberts A."/>
            <person name="Saif S."/>
            <person name="Shea T."/>
            <person name="Sisk P."/>
            <person name="Sykes S."/>
            <person name="Wortman J."/>
            <person name="Nusbaum C."/>
            <person name="Birren B."/>
        </authorList>
    </citation>
    <scope>NUCLEOTIDE SEQUENCE [LARGE SCALE GENOMIC DNA]</scope>
    <source>
        <strain evidence="12">WRAIR2</strain>
    </source>
</reference>
<feature type="compositionally biased region" description="Pro residues" evidence="8">
    <location>
        <begin position="786"/>
        <end position="798"/>
    </location>
</feature>
<feature type="compositionally biased region" description="Polar residues" evidence="8">
    <location>
        <begin position="208"/>
        <end position="224"/>
    </location>
</feature>
<feature type="domain" description="PHD-type" evidence="9">
    <location>
        <begin position="2994"/>
        <end position="3045"/>
    </location>
</feature>
<keyword evidence="4 7" id="KW-0863">Zinc-finger</keyword>
<evidence type="ECO:0000256" key="8">
    <source>
        <dbReference type="SAM" id="MobiDB-lite"/>
    </source>
</evidence>
<evidence type="ECO:0000256" key="2">
    <source>
        <dbReference type="ARBA" id="ARBA00022723"/>
    </source>
</evidence>
<feature type="compositionally biased region" description="Low complexity" evidence="8">
    <location>
        <begin position="3060"/>
        <end position="3090"/>
    </location>
</feature>
<feature type="compositionally biased region" description="Polar residues" evidence="8">
    <location>
        <begin position="3091"/>
        <end position="3104"/>
    </location>
</feature>
<feature type="region of interest" description="Disordered" evidence="8">
    <location>
        <begin position="1"/>
        <end position="400"/>
    </location>
</feature>
<proteinExistence type="predicted"/>
<feature type="compositionally biased region" description="Pro residues" evidence="8">
    <location>
        <begin position="2911"/>
        <end position="2924"/>
    </location>
</feature>
<dbReference type="SUPFAM" id="SSF57903">
    <property type="entry name" value="FYVE/PHD zinc finger"/>
    <property type="match status" value="1"/>
</dbReference>
<feature type="region of interest" description="Disordered" evidence="8">
    <location>
        <begin position="2716"/>
        <end position="2749"/>
    </location>
</feature>
<feature type="compositionally biased region" description="Polar residues" evidence="8">
    <location>
        <begin position="9"/>
        <end position="27"/>
    </location>
</feature>
<keyword evidence="6" id="KW-0539">Nucleus</keyword>
<dbReference type="SMART" id="SM00355">
    <property type="entry name" value="ZnF_C2H2"/>
    <property type="match status" value="9"/>
</dbReference>
<organism evidence="11 12">
    <name type="scientific">Anopheles dirus</name>
    <dbReference type="NCBI Taxonomy" id="7168"/>
    <lineage>
        <taxon>Eukaryota</taxon>
        <taxon>Metazoa</taxon>
        <taxon>Ecdysozoa</taxon>
        <taxon>Arthropoda</taxon>
        <taxon>Hexapoda</taxon>
        <taxon>Insecta</taxon>
        <taxon>Pterygota</taxon>
        <taxon>Neoptera</taxon>
        <taxon>Endopterygota</taxon>
        <taxon>Diptera</taxon>
        <taxon>Nematocera</taxon>
        <taxon>Culicoidea</taxon>
        <taxon>Culicidae</taxon>
        <taxon>Anophelinae</taxon>
        <taxon>Anopheles</taxon>
    </lineage>
</organism>
<feature type="compositionally biased region" description="Polar residues" evidence="8">
    <location>
        <begin position="36"/>
        <end position="54"/>
    </location>
</feature>
<feature type="compositionally biased region" description="Polar residues" evidence="8">
    <location>
        <begin position="1057"/>
        <end position="1067"/>
    </location>
</feature>
<evidence type="ECO:0000313" key="11">
    <source>
        <dbReference type="EnsemblMetazoa" id="ADIR015769-PA"/>
    </source>
</evidence>
<evidence type="ECO:0000256" key="5">
    <source>
        <dbReference type="ARBA" id="ARBA00022833"/>
    </source>
</evidence>
<feature type="compositionally biased region" description="Basic and acidic residues" evidence="8">
    <location>
        <begin position="387"/>
        <end position="400"/>
    </location>
</feature>
<feature type="compositionally biased region" description="Basic and acidic residues" evidence="8">
    <location>
        <begin position="601"/>
        <end position="633"/>
    </location>
</feature>
<feature type="region of interest" description="Disordered" evidence="8">
    <location>
        <begin position="2772"/>
        <end position="2840"/>
    </location>
</feature>
<feature type="region of interest" description="Disordered" evidence="8">
    <location>
        <begin position="942"/>
        <end position="976"/>
    </location>
</feature>
<keyword evidence="5" id="KW-0862">Zinc</keyword>
<feature type="compositionally biased region" description="Pro residues" evidence="8">
    <location>
        <begin position="2166"/>
        <end position="2176"/>
    </location>
</feature>
<dbReference type="VEuPathDB" id="VectorBase:ADIR015769"/>
<feature type="compositionally biased region" description="Basic and acidic residues" evidence="8">
    <location>
        <begin position="755"/>
        <end position="770"/>
    </location>
</feature>
<feature type="region of interest" description="Disordered" evidence="8">
    <location>
        <begin position="2886"/>
        <end position="2924"/>
    </location>
</feature>
<dbReference type="InterPro" id="IPR013083">
    <property type="entry name" value="Znf_RING/FYVE/PHD"/>
</dbReference>
<dbReference type="SUPFAM" id="SSF57667">
    <property type="entry name" value="beta-beta-alpha zinc fingers"/>
    <property type="match status" value="1"/>
</dbReference>
<feature type="compositionally biased region" description="Low complexity" evidence="8">
    <location>
        <begin position="2541"/>
        <end position="2563"/>
    </location>
</feature>
<feature type="compositionally biased region" description="Polar residues" evidence="8">
    <location>
        <begin position="354"/>
        <end position="364"/>
    </location>
</feature>